<evidence type="ECO:0000256" key="3">
    <source>
        <dbReference type="ARBA" id="ARBA00022692"/>
    </source>
</evidence>
<dbReference type="Pfam" id="PF00001">
    <property type="entry name" value="7tm_1"/>
    <property type="match status" value="2"/>
</dbReference>
<dbReference type="PANTHER" id="PTHR24246:SF27">
    <property type="entry name" value="ADENOSINE RECEPTOR, ISOFORM A"/>
    <property type="match status" value="1"/>
</dbReference>
<keyword evidence="7 10" id="KW-0675">Receptor</keyword>
<sequence>MVGRVSEFSSNVPTALSFADHGSMENSTNITKGTPTYASPIGPSWVYVGVGIYSALVFLIVAGNLLIIIAFFTTTKLKTKTNYFIFSLAVADLLVGLFSVPLWIYFILTLDFRNALYEYYQMGDIVSGVSSILHLTCISIERCYAIVAPLKHRKISKAKIFAGIVFSWLLAIFNALLRKLSGWKDVAIFNTFTFFFVPLLLIVAAYIVIFFVAKRSLKEHSRRSLKKDLHVAYTVALVTGVFVICWLPFFLVILIFKWCSTCTFVWDMRVLMAVKVLHFGNSAMNPIIYSVRNRRFNRAFKRILLRLVCRRLDTAYAGINNSTQATQRTRLTMTMMDKSERLSPQNGTRSNEMCTTKLT</sequence>
<dbReference type="PRINTS" id="PR00237">
    <property type="entry name" value="GPCRRHODOPSN"/>
</dbReference>
<evidence type="ECO:0000256" key="6">
    <source>
        <dbReference type="ARBA" id="ARBA00023136"/>
    </source>
</evidence>
<feature type="transmembrane region" description="Helical" evidence="11">
    <location>
        <begin position="189"/>
        <end position="212"/>
    </location>
</feature>
<name>A0A2B4RZ41_STYPI</name>
<keyword evidence="2" id="KW-1003">Cell membrane</keyword>
<dbReference type="PROSITE" id="PS00237">
    <property type="entry name" value="G_PROTEIN_RECEP_F1_1"/>
    <property type="match status" value="1"/>
</dbReference>
<feature type="transmembrane region" description="Helical" evidence="11">
    <location>
        <begin position="233"/>
        <end position="258"/>
    </location>
</feature>
<keyword evidence="9 10" id="KW-0807">Transducer</keyword>
<proteinExistence type="inferred from homology"/>
<dbReference type="InterPro" id="IPR017452">
    <property type="entry name" value="GPCR_Rhodpsn_7TM"/>
</dbReference>
<feature type="transmembrane region" description="Helical" evidence="11">
    <location>
        <begin position="84"/>
        <end position="108"/>
    </location>
</feature>
<dbReference type="SMART" id="SM01381">
    <property type="entry name" value="7TM_GPCR_Srsx"/>
    <property type="match status" value="1"/>
</dbReference>
<protein>
    <submittedName>
        <fullName evidence="13">Adenosine receptor A2a</fullName>
    </submittedName>
</protein>
<dbReference type="SUPFAM" id="SSF81321">
    <property type="entry name" value="Family A G protein-coupled receptor-like"/>
    <property type="match status" value="1"/>
</dbReference>
<dbReference type="Proteomes" id="UP000225706">
    <property type="component" value="Unassembled WGS sequence"/>
</dbReference>
<dbReference type="EMBL" id="LSMT01000240">
    <property type="protein sequence ID" value="PFX22416.1"/>
    <property type="molecule type" value="Genomic_DNA"/>
</dbReference>
<evidence type="ECO:0000256" key="5">
    <source>
        <dbReference type="ARBA" id="ARBA00023040"/>
    </source>
</evidence>
<comment type="subcellular location">
    <subcellularLocation>
        <location evidence="1">Cell membrane</location>
        <topology evidence="1">Multi-pass membrane protein</topology>
    </subcellularLocation>
</comment>
<gene>
    <name evidence="13" type="primary">ADORA2A</name>
    <name evidence="13" type="ORF">AWC38_SpisGene13043</name>
</gene>
<evidence type="ECO:0000256" key="11">
    <source>
        <dbReference type="SAM" id="Phobius"/>
    </source>
</evidence>
<comment type="similarity">
    <text evidence="10">Belongs to the G-protein coupled receptor 1 family.</text>
</comment>
<keyword evidence="4 11" id="KW-1133">Transmembrane helix</keyword>
<organism evidence="13 14">
    <name type="scientific">Stylophora pistillata</name>
    <name type="common">Smooth cauliflower coral</name>
    <dbReference type="NCBI Taxonomy" id="50429"/>
    <lineage>
        <taxon>Eukaryota</taxon>
        <taxon>Metazoa</taxon>
        <taxon>Cnidaria</taxon>
        <taxon>Anthozoa</taxon>
        <taxon>Hexacorallia</taxon>
        <taxon>Scleractinia</taxon>
        <taxon>Astrocoeniina</taxon>
        <taxon>Pocilloporidae</taxon>
        <taxon>Stylophora</taxon>
    </lineage>
</organism>
<evidence type="ECO:0000256" key="4">
    <source>
        <dbReference type="ARBA" id="ARBA00022989"/>
    </source>
</evidence>
<evidence type="ECO:0000256" key="2">
    <source>
        <dbReference type="ARBA" id="ARBA00022475"/>
    </source>
</evidence>
<keyword evidence="5 10" id="KW-0297">G-protein coupled receptor</keyword>
<feature type="transmembrane region" description="Helical" evidence="11">
    <location>
        <begin position="270"/>
        <end position="291"/>
    </location>
</feature>
<keyword evidence="14" id="KW-1185">Reference proteome</keyword>
<feature type="domain" description="G-protein coupled receptors family 1 profile" evidence="12">
    <location>
        <begin position="63"/>
        <end position="289"/>
    </location>
</feature>
<dbReference type="AlphaFoldDB" id="A0A2B4RZ41"/>
<evidence type="ECO:0000259" key="12">
    <source>
        <dbReference type="PROSITE" id="PS50262"/>
    </source>
</evidence>
<evidence type="ECO:0000313" key="13">
    <source>
        <dbReference type="EMBL" id="PFX22416.1"/>
    </source>
</evidence>
<evidence type="ECO:0000256" key="1">
    <source>
        <dbReference type="ARBA" id="ARBA00004651"/>
    </source>
</evidence>
<feature type="transmembrane region" description="Helical" evidence="11">
    <location>
        <begin position="160"/>
        <end position="177"/>
    </location>
</feature>
<dbReference type="PROSITE" id="PS50262">
    <property type="entry name" value="G_PROTEIN_RECEP_F1_2"/>
    <property type="match status" value="1"/>
</dbReference>
<keyword evidence="8" id="KW-0325">Glycoprotein</keyword>
<dbReference type="GO" id="GO:0004930">
    <property type="term" value="F:G protein-coupled receptor activity"/>
    <property type="evidence" value="ECO:0007669"/>
    <property type="project" value="UniProtKB-KW"/>
</dbReference>
<dbReference type="OrthoDB" id="5959645at2759"/>
<evidence type="ECO:0000256" key="8">
    <source>
        <dbReference type="ARBA" id="ARBA00023180"/>
    </source>
</evidence>
<feature type="transmembrane region" description="Helical" evidence="11">
    <location>
        <begin position="45"/>
        <end position="72"/>
    </location>
</feature>
<keyword evidence="3 10" id="KW-0812">Transmembrane</keyword>
<dbReference type="Gene3D" id="1.20.1070.10">
    <property type="entry name" value="Rhodopsin 7-helix transmembrane proteins"/>
    <property type="match status" value="1"/>
</dbReference>
<dbReference type="PANTHER" id="PTHR24246">
    <property type="entry name" value="OLFACTORY RECEPTOR AND ADENOSINE RECEPTOR"/>
    <property type="match status" value="1"/>
</dbReference>
<feature type="transmembrane region" description="Helical" evidence="11">
    <location>
        <begin position="128"/>
        <end position="148"/>
    </location>
</feature>
<evidence type="ECO:0000256" key="10">
    <source>
        <dbReference type="RuleBase" id="RU000688"/>
    </source>
</evidence>
<comment type="caution">
    <text evidence="13">The sequence shown here is derived from an EMBL/GenBank/DDBJ whole genome shotgun (WGS) entry which is preliminary data.</text>
</comment>
<keyword evidence="6 11" id="KW-0472">Membrane</keyword>
<evidence type="ECO:0000256" key="9">
    <source>
        <dbReference type="ARBA" id="ARBA00023224"/>
    </source>
</evidence>
<accession>A0A2B4RZ41</accession>
<evidence type="ECO:0000313" key="14">
    <source>
        <dbReference type="Proteomes" id="UP000225706"/>
    </source>
</evidence>
<evidence type="ECO:0000256" key="7">
    <source>
        <dbReference type="ARBA" id="ARBA00023170"/>
    </source>
</evidence>
<dbReference type="STRING" id="50429.A0A2B4RZ41"/>
<dbReference type="InterPro" id="IPR000276">
    <property type="entry name" value="GPCR_Rhodpsn"/>
</dbReference>
<dbReference type="GO" id="GO:0005886">
    <property type="term" value="C:plasma membrane"/>
    <property type="evidence" value="ECO:0007669"/>
    <property type="project" value="UniProtKB-SubCell"/>
</dbReference>
<reference evidence="14" key="1">
    <citation type="journal article" date="2017" name="bioRxiv">
        <title>Comparative analysis of the genomes of Stylophora pistillata and Acropora digitifera provides evidence for extensive differences between species of corals.</title>
        <authorList>
            <person name="Voolstra C.R."/>
            <person name="Li Y."/>
            <person name="Liew Y.J."/>
            <person name="Baumgarten S."/>
            <person name="Zoccola D."/>
            <person name="Flot J.-F."/>
            <person name="Tambutte S."/>
            <person name="Allemand D."/>
            <person name="Aranda M."/>
        </authorList>
    </citation>
    <scope>NUCLEOTIDE SEQUENCE [LARGE SCALE GENOMIC DNA]</scope>
</reference>